<comment type="similarity">
    <text evidence="7">Belongs to the ClpA/ClpB family.</text>
</comment>
<dbReference type="InterPro" id="IPR003959">
    <property type="entry name" value="ATPase_AAA_core"/>
</dbReference>
<keyword evidence="2 7" id="KW-0547">Nucleotide-binding</keyword>
<dbReference type="CDD" id="cd19499">
    <property type="entry name" value="RecA-like_ClpB_Hsp104-like"/>
    <property type="match status" value="1"/>
</dbReference>
<dbReference type="SMART" id="SM01086">
    <property type="entry name" value="ClpB_D2-small"/>
    <property type="match status" value="1"/>
</dbReference>
<dbReference type="FunFam" id="3.40.50.300:FF:000010">
    <property type="entry name" value="Chaperone clpB 1, putative"/>
    <property type="match status" value="1"/>
</dbReference>
<dbReference type="AlphaFoldDB" id="A0AAW8W3B8"/>
<evidence type="ECO:0000259" key="9">
    <source>
        <dbReference type="PROSITE" id="PS50151"/>
    </source>
</evidence>
<dbReference type="FunFam" id="3.40.50.300:FF:000025">
    <property type="entry name" value="ATP-dependent Clp protease subunit"/>
    <property type="match status" value="1"/>
</dbReference>
<organism evidence="11 12">
    <name type="scientific">Levilactobacillus namurensis</name>
    <dbReference type="NCBI Taxonomy" id="380393"/>
    <lineage>
        <taxon>Bacteria</taxon>
        <taxon>Bacillati</taxon>
        <taxon>Bacillota</taxon>
        <taxon>Bacilli</taxon>
        <taxon>Lactobacillales</taxon>
        <taxon>Lactobacillaceae</taxon>
        <taxon>Levilactobacillus</taxon>
    </lineage>
</organism>
<evidence type="ECO:0000259" key="10">
    <source>
        <dbReference type="PROSITE" id="PS51903"/>
    </source>
</evidence>
<dbReference type="PROSITE" id="PS51903">
    <property type="entry name" value="CLP_R"/>
    <property type="match status" value="1"/>
</dbReference>
<keyword evidence="1 6" id="KW-0677">Repeat</keyword>
<dbReference type="SUPFAM" id="SSF81923">
    <property type="entry name" value="Double Clp-N motif"/>
    <property type="match status" value="1"/>
</dbReference>
<dbReference type="GO" id="GO:0016887">
    <property type="term" value="F:ATP hydrolysis activity"/>
    <property type="evidence" value="ECO:0007669"/>
    <property type="project" value="InterPro"/>
</dbReference>
<keyword evidence="11" id="KW-0378">Hydrolase</keyword>
<comment type="caution">
    <text evidence="11">The sequence shown here is derived from an EMBL/GenBank/DDBJ whole genome shotgun (WGS) entry which is preliminary data.</text>
</comment>
<dbReference type="Pfam" id="PF07724">
    <property type="entry name" value="AAA_2"/>
    <property type="match status" value="1"/>
</dbReference>
<dbReference type="InterPro" id="IPR050130">
    <property type="entry name" value="ClpA_ClpB"/>
</dbReference>
<dbReference type="InterPro" id="IPR001943">
    <property type="entry name" value="UVR_dom"/>
</dbReference>
<dbReference type="SMART" id="SM00382">
    <property type="entry name" value="AAA"/>
    <property type="match status" value="2"/>
</dbReference>
<dbReference type="PANTHER" id="PTHR11638">
    <property type="entry name" value="ATP-DEPENDENT CLP PROTEASE"/>
    <property type="match status" value="1"/>
</dbReference>
<feature type="domain" description="Clp R" evidence="10">
    <location>
        <begin position="1"/>
        <end position="147"/>
    </location>
</feature>
<dbReference type="GO" id="GO:0005737">
    <property type="term" value="C:cytoplasm"/>
    <property type="evidence" value="ECO:0007669"/>
    <property type="project" value="TreeGrafter"/>
</dbReference>
<comment type="function">
    <text evidence="5">Part of a stress-induced multi-chaperone system, it is involved in the recovery of the cell from heat-induced damage, in cooperation with DnaK, DnaJ and GrpE. Acts before DnaK, in the processing of protein aggregates. Protein binding stimulates the ATPase activity; ATP hydrolysis unfolds the denatured protein aggregates, which probably helps expose new hydrophobic binding sites on the surface of ClpB-bound aggregates, contributing to the solubilization and refolding of denatured protein aggregates by DnaK.</text>
</comment>
<dbReference type="Pfam" id="PF00004">
    <property type="entry name" value="AAA"/>
    <property type="match status" value="1"/>
</dbReference>
<evidence type="ECO:0000256" key="5">
    <source>
        <dbReference type="ARBA" id="ARBA00025613"/>
    </source>
</evidence>
<dbReference type="InterPro" id="IPR027417">
    <property type="entry name" value="P-loop_NTPase"/>
</dbReference>
<dbReference type="PROSITE" id="PS00871">
    <property type="entry name" value="CLPAB_2"/>
    <property type="match status" value="1"/>
</dbReference>
<dbReference type="RefSeq" id="WP_313844932.1">
    <property type="nucleotide sequence ID" value="NZ_JAVLAM010000001.1"/>
</dbReference>
<dbReference type="Gene3D" id="1.10.8.60">
    <property type="match status" value="1"/>
</dbReference>
<proteinExistence type="inferred from homology"/>
<evidence type="ECO:0000313" key="11">
    <source>
        <dbReference type="EMBL" id="MDT7014012.1"/>
    </source>
</evidence>
<evidence type="ECO:0000313" key="12">
    <source>
        <dbReference type="Proteomes" id="UP001254075"/>
    </source>
</evidence>
<dbReference type="InterPro" id="IPR036628">
    <property type="entry name" value="Clp_N_dom_sf"/>
</dbReference>
<dbReference type="Pfam" id="PF17871">
    <property type="entry name" value="AAA_lid_9"/>
    <property type="match status" value="1"/>
</dbReference>
<evidence type="ECO:0000256" key="6">
    <source>
        <dbReference type="PROSITE-ProRule" id="PRU01251"/>
    </source>
</evidence>
<keyword evidence="3 7" id="KW-0067">ATP-binding</keyword>
<dbReference type="PROSITE" id="PS50151">
    <property type="entry name" value="UVR"/>
    <property type="match status" value="1"/>
</dbReference>
<gene>
    <name evidence="11" type="ORF">RI532_06200</name>
</gene>
<evidence type="ECO:0000256" key="8">
    <source>
        <dbReference type="SAM" id="MobiDB-lite"/>
    </source>
</evidence>
<dbReference type="PROSITE" id="PS00870">
    <property type="entry name" value="CLPAB_1"/>
    <property type="match status" value="1"/>
</dbReference>
<dbReference type="GO" id="GO:0008233">
    <property type="term" value="F:peptidase activity"/>
    <property type="evidence" value="ECO:0007669"/>
    <property type="project" value="UniProtKB-KW"/>
</dbReference>
<reference evidence="11" key="1">
    <citation type="submission" date="2023-08" db="EMBL/GenBank/DDBJ databases">
        <authorList>
            <person name="Page C.A."/>
            <person name="Perez-Diaz I.M."/>
        </authorList>
    </citation>
    <scope>NUCLEOTIDE SEQUENCE</scope>
    <source>
        <strain evidence="11">3.8.38</strain>
    </source>
</reference>
<dbReference type="PRINTS" id="PR00300">
    <property type="entry name" value="CLPPROTEASEA"/>
</dbReference>
<feature type="domain" description="UVR" evidence="9">
    <location>
        <begin position="425"/>
        <end position="460"/>
    </location>
</feature>
<accession>A0AAW8W3B8</accession>
<dbReference type="SUPFAM" id="SSF52540">
    <property type="entry name" value="P-loop containing nucleoside triphosphate hydrolases"/>
    <property type="match status" value="2"/>
</dbReference>
<evidence type="ECO:0000256" key="7">
    <source>
        <dbReference type="RuleBase" id="RU004432"/>
    </source>
</evidence>
<dbReference type="PANTHER" id="PTHR11638:SF18">
    <property type="entry name" value="HEAT SHOCK PROTEIN 104"/>
    <property type="match status" value="1"/>
</dbReference>
<name>A0AAW8W3B8_9LACO</name>
<evidence type="ECO:0000256" key="1">
    <source>
        <dbReference type="ARBA" id="ARBA00022737"/>
    </source>
</evidence>
<dbReference type="Pfam" id="PF10431">
    <property type="entry name" value="ClpB_D2-small"/>
    <property type="match status" value="1"/>
</dbReference>
<dbReference type="InterPro" id="IPR019489">
    <property type="entry name" value="Clp_ATPase_C"/>
</dbReference>
<dbReference type="GO" id="GO:0005524">
    <property type="term" value="F:ATP binding"/>
    <property type="evidence" value="ECO:0007669"/>
    <property type="project" value="UniProtKB-KW"/>
</dbReference>
<dbReference type="InterPro" id="IPR001270">
    <property type="entry name" value="ClpA/B"/>
</dbReference>
<dbReference type="InterPro" id="IPR041546">
    <property type="entry name" value="ClpA/ClpB_AAA_lid"/>
</dbReference>
<evidence type="ECO:0000256" key="3">
    <source>
        <dbReference type="ARBA" id="ARBA00022840"/>
    </source>
</evidence>
<dbReference type="InterPro" id="IPR004176">
    <property type="entry name" value="Clp_R_N"/>
</dbReference>
<dbReference type="InterPro" id="IPR028299">
    <property type="entry name" value="ClpA/B_CS2"/>
</dbReference>
<dbReference type="Gene3D" id="1.10.1780.10">
    <property type="entry name" value="Clp, N-terminal domain"/>
    <property type="match status" value="1"/>
</dbReference>
<dbReference type="InterPro" id="IPR003593">
    <property type="entry name" value="AAA+_ATPase"/>
</dbReference>
<keyword evidence="4 7" id="KW-0143">Chaperone</keyword>
<evidence type="ECO:0000256" key="4">
    <source>
        <dbReference type="ARBA" id="ARBA00023186"/>
    </source>
</evidence>
<dbReference type="Gene3D" id="3.40.50.300">
    <property type="entry name" value="P-loop containing nucleotide triphosphate hydrolases"/>
    <property type="match status" value="3"/>
</dbReference>
<keyword evidence="11" id="KW-0645">Protease</keyword>
<sequence length="828" mass="91364">MDNLFTPSAKSVLVLAQEQAKYFKHQAVGTAHLLLALTIEKNGIANKVLQQFSVTDDDVREEIERFTGYGTLASTDQDSYLPYSPKAKAMLAMAGDEAKRLGATKIGTEHLLLALLSDETILSSRILKNLNVDLTSARKVVLRKLGIADTPKRRNDSRSRRAAAQGGTPTLDSLARDLTQAAKEGRMDPTVGRDKEVKRVIQILSRRTKNNPVLIGEPGVGKTAIAEGLAQRIVAGDVPEDMQQKRLMMLDMGSLVAGTKYRGEFEDRLKKVIEEIYNDGHVILFIDELHTLIGAGGAEGAIDASNILKPALARGELQTIGATTLDEYQKYIESDAALERRFATVQVNEPTSAEALQILKGLRPRYQDHHHVNITDEALDQAVKLSVRYISDRFLPDKAIDLMDEAAAKVRIDQMDKPTTASKQAAELTQLASDKDAAIEEQDFEKAAQLRTQEIALREKIAAREAKAAAQPDEPKHYTLDVTGEDVAQVVAEWTGVPLTQLKQTDADRLVNLEKILHQRVIGQDEAVSAVARAIRRARSGLKDPNRPIGSFMFLGPTGVGKTELAKALAAAMFGSEDNMIRVDMSEYMEKYSTSRLIGSAPGYVGYDEGGQLTEKVRQKPYSVVLFDEVEKAHPDVFNLLLQVLDDGYLTDSKGRRIDFRNTILIMTSNLGATKLRDEKTVGFGATDMADNYHAMADTIRQTLKQSFRPEFLNRIDETVIFHALKKPELHQIVKLMAQKIVQRVAEQDIKLKFTPAAIDAIAKDGYDPEYGARPLRRALQTQVEDQLSESLLSGDIKTNDKVTIGATRGKITVNVKPTATPKPVTNH</sequence>
<dbReference type="GO" id="GO:0006508">
    <property type="term" value="P:proteolysis"/>
    <property type="evidence" value="ECO:0007669"/>
    <property type="project" value="UniProtKB-KW"/>
</dbReference>
<dbReference type="InterPro" id="IPR018368">
    <property type="entry name" value="ClpA/B_CS1"/>
</dbReference>
<dbReference type="EMBL" id="JAVLAM010000001">
    <property type="protein sequence ID" value="MDT7014012.1"/>
    <property type="molecule type" value="Genomic_DNA"/>
</dbReference>
<dbReference type="GO" id="GO:0034605">
    <property type="term" value="P:cellular response to heat"/>
    <property type="evidence" value="ECO:0007669"/>
    <property type="project" value="TreeGrafter"/>
</dbReference>
<dbReference type="Pfam" id="PF02861">
    <property type="entry name" value="Clp_N"/>
    <property type="match status" value="1"/>
</dbReference>
<dbReference type="Proteomes" id="UP001254075">
    <property type="component" value="Unassembled WGS sequence"/>
</dbReference>
<protein>
    <submittedName>
        <fullName evidence="11">ATP-dependent Clp protease ATP-binding subunit</fullName>
    </submittedName>
</protein>
<dbReference type="CDD" id="cd00009">
    <property type="entry name" value="AAA"/>
    <property type="match status" value="1"/>
</dbReference>
<evidence type="ECO:0000256" key="2">
    <source>
        <dbReference type="ARBA" id="ARBA00022741"/>
    </source>
</evidence>
<feature type="region of interest" description="Disordered" evidence="8">
    <location>
        <begin position="151"/>
        <end position="173"/>
    </location>
</feature>